<gene>
    <name evidence="1" type="ORF">CLCR_08949</name>
</gene>
<dbReference type="Proteomes" id="UP000094526">
    <property type="component" value="Unassembled WGS sequence"/>
</dbReference>
<comment type="caution">
    <text evidence="1">The sequence shown here is derived from an EMBL/GenBank/DDBJ whole genome shotgun (WGS) entry which is preliminary data.</text>
</comment>
<evidence type="ECO:0000313" key="1">
    <source>
        <dbReference type="EMBL" id="OCT51163.1"/>
    </source>
</evidence>
<proteinExistence type="predicted"/>
<accession>A0A1C1CRQ6</accession>
<dbReference type="EMBL" id="LGRB01000009">
    <property type="protein sequence ID" value="OCT51163.1"/>
    <property type="molecule type" value="Genomic_DNA"/>
</dbReference>
<reference evidence="2" key="1">
    <citation type="submission" date="2015-07" db="EMBL/GenBank/DDBJ databases">
        <authorList>
            <person name="Teixeira M.M."/>
            <person name="Souza R.C."/>
            <person name="Almeida L.G."/>
            <person name="Vicente V.A."/>
            <person name="de Hoog S."/>
            <person name="Bocca A.L."/>
            <person name="de Almeida S.R."/>
            <person name="Vasconcelos A.T."/>
            <person name="Felipe M.S."/>
        </authorList>
    </citation>
    <scope>NUCLEOTIDE SEQUENCE [LARGE SCALE GENOMIC DNA]</scope>
    <source>
        <strain evidence="2">KSF</strain>
    </source>
</reference>
<protein>
    <submittedName>
        <fullName evidence="1">Uncharacterized protein</fullName>
    </submittedName>
</protein>
<dbReference type="VEuPathDB" id="FungiDB:CLCR_08949"/>
<keyword evidence="2" id="KW-1185">Reference proteome</keyword>
<sequence length="278" mass="31345">MSTYISLPPDLRAWLRSQPGWRPELCATITPEIARLRHTPAAQIAVWRLAQLLFPKARHIWKLYVNALDLRMTDTPYAPILDHGHVAQSRCYWKFGHDFHMRMVGLMPSSSSSPGGMLTALQNVEHHHCSTRASSVARTLAPFETTAQILTGLQLCAALHRDISICPGCWLCYDEGPLRKVVLQKTVSLEHSGSERSRILQHGQLNVALEQRYFRVSEKIEGKFRDLSTAPVVTWAGDSVMSPEQEEEQEESILGDCETNTSLHVQVLKRARQCVCLP</sequence>
<evidence type="ECO:0000313" key="2">
    <source>
        <dbReference type="Proteomes" id="UP000094526"/>
    </source>
</evidence>
<organism evidence="1 2">
    <name type="scientific">Cladophialophora carrionii</name>
    <dbReference type="NCBI Taxonomy" id="86049"/>
    <lineage>
        <taxon>Eukaryota</taxon>
        <taxon>Fungi</taxon>
        <taxon>Dikarya</taxon>
        <taxon>Ascomycota</taxon>
        <taxon>Pezizomycotina</taxon>
        <taxon>Eurotiomycetes</taxon>
        <taxon>Chaetothyriomycetidae</taxon>
        <taxon>Chaetothyriales</taxon>
        <taxon>Herpotrichiellaceae</taxon>
        <taxon>Cladophialophora</taxon>
    </lineage>
</organism>
<dbReference type="AlphaFoldDB" id="A0A1C1CRQ6"/>
<name>A0A1C1CRQ6_9EURO</name>